<dbReference type="NCBIfam" id="TIGR01668">
    <property type="entry name" value="YqeG_hyp_ppase"/>
    <property type="match status" value="1"/>
</dbReference>
<reference evidence="2" key="1">
    <citation type="submission" date="2021-01" db="EMBL/GenBank/DDBJ databases">
        <authorList>
            <person name="Corre E."/>
            <person name="Pelletier E."/>
            <person name="Niang G."/>
            <person name="Scheremetjew M."/>
            <person name="Finn R."/>
            <person name="Kale V."/>
            <person name="Holt S."/>
            <person name="Cochrane G."/>
            <person name="Meng A."/>
            <person name="Brown T."/>
            <person name="Cohen L."/>
        </authorList>
    </citation>
    <scope>NUCLEOTIDE SEQUENCE</scope>
    <source>
        <strain evidence="2">CCMP2058</strain>
    </source>
</reference>
<evidence type="ECO:0000313" key="2">
    <source>
        <dbReference type="EMBL" id="CAD8439552.1"/>
    </source>
</evidence>
<sequence>VAPCLLLPTTLLLATMHLAGVMGLPRSMVMHRWSVRLACSEIPKGVAMRGLKTASTGDGRPVVTSRNKLGQNLNMEAIRSLGSVLRKPSVMVPHISTPNVNSIPFRALKSAGIKVVVFDKDNTITAPYSFELHDTARKGLAEAQKLFGKENVILMSNSAGTLDDDGFREADIIEHELGLPVLRHKEKKPKGMPELTAHFTGKIEPAEMCIVGDRVLTDVLFGSLNGLLTIHVSDPLDVKSDNKMARFWRVVENSFLLPILKILGVGPPPTHRGVYSKGLK</sequence>
<dbReference type="InterPro" id="IPR010021">
    <property type="entry name" value="PGPP1/Gep4"/>
</dbReference>
<keyword evidence="1" id="KW-0732">Signal</keyword>
<accession>A0A7S0GVI2</accession>
<dbReference type="Pfam" id="PF09419">
    <property type="entry name" value="PGP_phosphatase"/>
    <property type="match status" value="1"/>
</dbReference>
<dbReference type="Gene3D" id="3.40.50.1000">
    <property type="entry name" value="HAD superfamily/HAD-like"/>
    <property type="match status" value="1"/>
</dbReference>
<dbReference type="InterPro" id="IPR023214">
    <property type="entry name" value="HAD_sf"/>
</dbReference>
<feature type="signal peptide" evidence="1">
    <location>
        <begin position="1"/>
        <end position="23"/>
    </location>
</feature>
<dbReference type="AlphaFoldDB" id="A0A7S0GVI2"/>
<dbReference type="InterPro" id="IPR027706">
    <property type="entry name" value="PGP_Pase"/>
</dbReference>
<gene>
    <name evidence="2" type="ORF">LAMO00422_LOCUS5436</name>
</gene>
<proteinExistence type="predicted"/>
<dbReference type="SUPFAM" id="SSF56784">
    <property type="entry name" value="HAD-like"/>
    <property type="match status" value="1"/>
</dbReference>
<evidence type="ECO:0000256" key="1">
    <source>
        <dbReference type="SAM" id="SignalP"/>
    </source>
</evidence>
<feature type="chain" id="PRO_5031112643" evidence="1">
    <location>
        <begin position="24"/>
        <end position="280"/>
    </location>
</feature>
<organism evidence="2">
    <name type="scientific">Amorphochlora amoebiformis</name>
    <dbReference type="NCBI Taxonomy" id="1561963"/>
    <lineage>
        <taxon>Eukaryota</taxon>
        <taxon>Sar</taxon>
        <taxon>Rhizaria</taxon>
        <taxon>Cercozoa</taxon>
        <taxon>Chlorarachniophyceae</taxon>
        <taxon>Amorphochlora</taxon>
    </lineage>
</organism>
<dbReference type="EMBL" id="HBEM01007740">
    <property type="protein sequence ID" value="CAD8439552.1"/>
    <property type="molecule type" value="Transcribed_RNA"/>
</dbReference>
<name>A0A7S0GVI2_9EUKA</name>
<protein>
    <submittedName>
        <fullName evidence="2">Uncharacterized protein</fullName>
    </submittedName>
</protein>
<feature type="non-terminal residue" evidence="2">
    <location>
        <position position="1"/>
    </location>
</feature>
<dbReference type="InterPro" id="IPR036412">
    <property type="entry name" value="HAD-like_sf"/>
</dbReference>
<dbReference type="GO" id="GO:0008962">
    <property type="term" value="F:phosphatidylglycerophosphatase activity"/>
    <property type="evidence" value="ECO:0007669"/>
    <property type="project" value="InterPro"/>
</dbReference>